<evidence type="ECO:0000313" key="8">
    <source>
        <dbReference type="Proteomes" id="UP001178508"/>
    </source>
</evidence>
<dbReference type="GO" id="GO:0009966">
    <property type="term" value="P:regulation of signal transduction"/>
    <property type="evidence" value="ECO:0007669"/>
    <property type="project" value="TreeGrafter"/>
</dbReference>
<gene>
    <name evidence="7" type="ORF">XNOV1_A022461</name>
</gene>
<dbReference type="InterPro" id="IPR000867">
    <property type="entry name" value="IGFBP-like"/>
</dbReference>
<dbReference type="Pfam" id="PF00219">
    <property type="entry name" value="IGFBP"/>
    <property type="match status" value="1"/>
</dbReference>
<evidence type="ECO:0000256" key="4">
    <source>
        <dbReference type="ARBA" id="ARBA00023157"/>
    </source>
</evidence>
<sequence>MRLIFIFSVLLGVLGSQETPSREAQQLQALHCPPCERIHCSSRRALKLQCKGGVTTGVCGCCPVCARAEGETCGGTWDYLGKCDEGLVCVYQDSEGDKADAERRGVCRAVIESLDPEICHPDCTKEYCQANPSEICSARHVSLEKKECQGSCQHTSCSSCLLLRPPSCSQTCSSSDTTCLQHFGKCVHNHLTASHNAVCHHNLQSHSEGHFLCLVPACSDSEQ</sequence>
<evidence type="ECO:0000259" key="6">
    <source>
        <dbReference type="PROSITE" id="PS51323"/>
    </source>
</evidence>
<dbReference type="Gene3D" id="4.10.40.20">
    <property type="match status" value="1"/>
</dbReference>
<evidence type="ECO:0000313" key="7">
    <source>
        <dbReference type="EMBL" id="CAJ1056449.1"/>
    </source>
</evidence>
<keyword evidence="3 5" id="KW-0732">Signal</keyword>
<dbReference type="AlphaFoldDB" id="A0AAV1F651"/>
<protein>
    <submittedName>
        <fullName evidence="7">IGFBP domain-containing protein</fullName>
    </submittedName>
</protein>
<dbReference type="InterPro" id="IPR011390">
    <property type="entry name" value="IGFBP_rP_mac25"/>
</dbReference>
<organism evidence="7 8">
    <name type="scientific">Xyrichtys novacula</name>
    <name type="common">Pearly razorfish</name>
    <name type="synonym">Hemipteronotus novacula</name>
    <dbReference type="NCBI Taxonomy" id="13765"/>
    <lineage>
        <taxon>Eukaryota</taxon>
        <taxon>Metazoa</taxon>
        <taxon>Chordata</taxon>
        <taxon>Craniata</taxon>
        <taxon>Vertebrata</taxon>
        <taxon>Euteleostomi</taxon>
        <taxon>Actinopterygii</taxon>
        <taxon>Neopterygii</taxon>
        <taxon>Teleostei</taxon>
        <taxon>Neoteleostei</taxon>
        <taxon>Acanthomorphata</taxon>
        <taxon>Eupercaria</taxon>
        <taxon>Labriformes</taxon>
        <taxon>Labridae</taxon>
        <taxon>Xyrichtys</taxon>
    </lineage>
</organism>
<feature type="domain" description="IGFBP N-terminal" evidence="6">
    <location>
        <begin position="28"/>
        <end position="110"/>
    </location>
</feature>
<dbReference type="EMBL" id="OY660868">
    <property type="protein sequence ID" value="CAJ1056449.1"/>
    <property type="molecule type" value="Genomic_DNA"/>
</dbReference>
<dbReference type="PANTHER" id="PTHR14186">
    <property type="entry name" value="INSULIN-LIKE GROWTH FACTOR BINDING PROTEIN-RELATED"/>
    <property type="match status" value="1"/>
</dbReference>
<accession>A0AAV1F651</accession>
<comment type="subcellular location">
    <subcellularLocation>
        <location evidence="1">Secreted</location>
    </subcellularLocation>
</comment>
<dbReference type="GO" id="GO:0005576">
    <property type="term" value="C:extracellular region"/>
    <property type="evidence" value="ECO:0007669"/>
    <property type="project" value="UniProtKB-SubCell"/>
</dbReference>
<dbReference type="PANTHER" id="PTHR14186:SF20">
    <property type="entry name" value="CYSTEINE-RICH MOTOR NEURON 1 PROTEIN-LIKE"/>
    <property type="match status" value="1"/>
</dbReference>
<keyword evidence="2" id="KW-0964">Secreted</keyword>
<dbReference type="SMART" id="SM00121">
    <property type="entry name" value="IB"/>
    <property type="match status" value="1"/>
</dbReference>
<dbReference type="PROSITE" id="PS51323">
    <property type="entry name" value="IGFBP_N_2"/>
    <property type="match status" value="1"/>
</dbReference>
<evidence type="ECO:0000256" key="5">
    <source>
        <dbReference type="SAM" id="SignalP"/>
    </source>
</evidence>
<dbReference type="Proteomes" id="UP001178508">
    <property type="component" value="Chromosome 5"/>
</dbReference>
<evidence type="ECO:0000256" key="1">
    <source>
        <dbReference type="ARBA" id="ARBA00004613"/>
    </source>
</evidence>
<dbReference type="GO" id="GO:0005520">
    <property type="term" value="F:insulin-like growth factor binding"/>
    <property type="evidence" value="ECO:0007669"/>
    <property type="project" value="InterPro"/>
</dbReference>
<proteinExistence type="predicted"/>
<dbReference type="InterPro" id="IPR009030">
    <property type="entry name" value="Growth_fac_rcpt_cys_sf"/>
</dbReference>
<evidence type="ECO:0000256" key="3">
    <source>
        <dbReference type="ARBA" id="ARBA00022729"/>
    </source>
</evidence>
<name>A0AAV1F651_XYRNO</name>
<keyword evidence="4" id="KW-1015">Disulfide bond</keyword>
<evidence type="ECO:0000256" key="2">
    <source>
        <dbReference type="ARBA" id="ARBA00022525"/>
    </source>
</evidence>
<feature type="signal peptide" evidence="5">
    <location>
        <begin position="1"/>
        <end position="16"/>
    </location>
</feature>
<keyword evidence="8" id="KW-1185">Reference proteome</keyword>
<reference evidence="7" key="1">
    <citation type="submission" date="2023-08" db="EMBL/GenBank/DDBJ databases">
        <authorList>
            <person name="Alioto T."/>
            <person name="Alioto T."/>
            <person name="Gomez Garrido J."/>
        </authorList>
    </citation>
    <scope>NUCLEOTIDE SEQUENCE</scope>
</reference>
<dbReference type="GO" id="GO:0001558">
    <property type="term" value="P:regulation of cell growth"/>
    <property type="evidence" value="ECO:0007669"/>
    <property type="project" value="InterPro"/>
</dbReference>
<feature type="chain" id="PRO_5043953874" evidence="5">
    <location>
        <begin position="17"/>
        <end position="223"/>
    </location>
</feature>
<dbReference type="SUPFAM" id="SSF57184">
    <property type="entry name" value="Growth factor receptor domain"/>
    <property type="match status" value="1"/>
</dbReference>